<evidence type="ECO:0000256" key="3">
    <source>
        <dbReference type="ARBA" id="ARBA00022723"/>
    </source>
</evidence>
<dbReference type="InterPro" id="IPR013785">
    <property type="entry name" value="Aldolase_TIM"/>
</dbReference>
<dbReference type="PANTHER" id="PTHR43726:SF1">
    <property type="entry name" value="BIOTIN SYNTHASE"/>
    <property type="match status" value="1"/>
</dbReference>
<name>A0A2J6WG36_9BACT</name>
<reference evidence="7 8" key="1">
    <citation type="submission" date="2018-01" db="EMBL/GenBank/DDBJ databases">
        <title>Metagenomic assembled genomes from two thermal pools in the Uzon Caldera, Kamchatka, Russia.</title>
        <authorList>
            <person name="Wilkins L."/>
            <person name="Ettinger C."/>
        </authorList>
    </citation>
    <scope>NUCLEOTIDE SEQUENCE [LARGE SCALE GENOMIC DNA]</scope>
    <source>
        <strain evidence="7">ZAV-07</strain>
    </source>
</reference>
<evidence type="ECO:0000256" key="5">
    <source>
        <dbReference type="ARBA" id="ARBA00023014"/>
    </source>
</evidence>
<dbReference type="GO" id="GO:0046872">
    <property type="term" value="F:metal ion binding"/>
    <property type="evidence" value="ECO:0007669"/>
    <property type="project" value="UniProtKB-KW"/>
</dbReference>
<dbReference type="InterPro" id="IPR007197">
    <property type="entry name" value="rSAM"/>
</dbReference>
<dbReference type="CDD" id="cd01335">
    <property type="entry name" value="Radical_SAM"/>
    <property type="match status" value="1"/>
</dbReference>
<evidence type="ECO:0000256" key="1">
    <source>
        <dbReference type="ARBA" id="ARBA00001966"/>
    </source>
</evidence>
<dbReference type="SFLD" id="SFLDS00029">
    <property type="entry name" value="Radical_SAM"/>
    <property type="match status" value="1"/>
</dbReference>
<dbReference type="InterPro" id="IPR034422">
    <property type="entry name" value="HydE/PylB-like"/>
</dbReference>
<dbReference type="Proteomes" id="UP000237040">
    <property type="component" value="Unassembled WGS sequence"/>
</dbReference>
<organism evidence="7 8">
    <name type="scientific">Caldisericum exile</name>
    <dbReference type="NCBI Taxonomy" id="693075"/>
    <lineage>
        <taxon>Bacteria</taxon>
        <taxon>Pseudomonadati</taxon>
        <taxon>Caldisericota/Cryosericota group</taxon>
        <taxon>Caldisericota</taxon>
        <taxon>Caldisericia</taxon>
        <taxon>Caldisericales</taxon>
        <taxon>Caldisericaceae</taxon>
        <taxon>Caldisericum</taxon>
    </lineage>
</organism>
<dbReference type="RefSeq" id="WP_424586855.1">
    <property type="nucleotide sequence ID" value="NZ_JBNARP010000036.1"/>
</dbReference>
<keyword evidence="3" id="KW-0479">Metal-binding</keyword>
<dbReference type="InterPro" id="IPR006638">
    <property type="entry name" value="Elp3/MiaA/NifB-like_rSAM"/>
</dbReference>
<dbReference type="InterPro" id="IPR058240">
    <property type="entry name" value="rSAM_sf"/>
</dbReference>
<keyword evidence="5" id="KW-0411">Iron-sulfur</keyword>
<dbReference type="AlphaFoldDB" id="A0A2J6WG36"/>
<sequence>MNVVPLSKEEVLKKDIRVSIGSLALLGLRNVKVFAKPTTIYLMVEEHCLYNCLYCAQAKESKANFENLSRVTWPKEKFENVLDALIKHKDDYKRICFQVVNGKNYYENLIGFLKVLNDAELNVPISISIREPNINRIRELFSLGVERIGLPIDVVSKEDFSKIRGGNFEKTFSFILDVGKEFKGKITTHIIVGLNETDFELYDAMKKFFDGNVLVSLFSFTPVKGTLLEKHQKVPIGRYRKFQFIRALFFKRIPFEPIFENGILIGAKIDFTKEKILELVTDPSNYITQGCPNCNRPFYNETPTGPLYNFPVKPEDTSFVFNDFVKVVIDGKVFFK</sequence>
<dbReference type="GO" id="GO:0016740">
    <property type="term" value="F:transferase activity"/>
    <property type="evidence" value="ECO:0007669"/>
    <property type="project" value="TreeGrafter"/>
</dbReference>
<feature type="domain" description="Radical SAM core" evidence="6">
    <location>
        <begin position="34"/>
        <end position="252"/>
    </location>
</feature>
<dbReference type="GO" id="GO:0051536">
    <property type="term" value="F:iron-sulfur cluster binding"/>
    <property type="evidence" value="ECO:0007669"/>
    <property type="project" value="UniProtKB-KW"/>
</dbReference>
<dbReference type="PROSITE" id="PS51918">
    <property type="entry name" value="RADICAL_SAM"/>
    <property type="match status" value="1"/>
</dbReference>
<evidence type="ECO:0000256" key="2">
    <source>
        <dbReference type="ARBA" id="ARBA00022691"/>
    </source>
</evidence>
<dbReference type="EMBL" id="PNIL01000002">
    <property type="protein sequence ID" value="PMP68988.1"/>
    <property type="molecule type" value="Genomic_DNA"/>
</dbReference>
<proteinExistence type="predicted"/>
<evidence type="ECO:0000259" key="6">
    <source>
        <dbReference type="PROSITE" id="PS51918"/>
    </source>
</evidence>
<dbReference type="SFLD" id="SFLDG01098">
    <property type="entry name" value="Uncharacterised_Radical_SAM_Su"/>
    <property type="match status" value="1"/>
</dbReference>
<keyword evidence="4" id="KW-0408">Iron</keyword>
<comment type="cofactor">
    <cofactor evidence="1">
        <name>[4Fe-4S] cluster</name>
        <dbReference type="ChEBI" id="CHEBI:49883"/>
    </cofactor>
</comment>
<dbReference type="PANTHER" id="PTHR43726">
    <property type="entry name" value="3-METHYLORNITHINE SYNTHASE"/>
    <property type="match status" value="1"/>
</dbReference>
<dbReference type="SMART" id="SM00729">
    <property type="entry name" value="Elp3"/>
    <property type="match status" value="1"/>
</dbReference>
<dbReference type="Pfam" id="PF04055">
    <property type="entry name" value="Radical_SAM"/>
    <property type="match status" value="1"/>
</dbReference>
<evidence type="ECO:0000313" key="8">
    <source>
        <dbReference type="Proteomes" id="UP000237040"/>
    </source>
</evidence>
<evidence type="ECO:0000313" key="7">
    <source>
        <dbReference type="EMBL" id="PMP68988.1"/>
    </source>
</evidence>
<dbReference type="Gene3D" id="3.20.20.70">
    <property type="entry name" value="Aldolase class I"/>
    <property type="match status" value="1"/>
</dbReference>
<accession>A0A2J6WG36</accession>
<keyword evidence="2" id="KW-0949">S-adenosyl-L-methionine</keyword>
<evidence type="ECO:0000256" key="4">
    <source>
        <dbReference type="ARBA" id="ARBA00023004"/>
    </source>
</evidence>
<protein>
    <submittedName>
        <fullName evidence="7">Radical SAM protein</fullName>
    </submittedName>
</protein>
<comment type="caution">
    <text evidence="7">The sequence shown here is derived from an EMBL/GenBank/DDBJ whole genome shotgun (WGS) entry which is preliminary data.</text>
</comment>
<gene>
    <name evidence="7" type="ORF">C0189_00135</name>
</gene>
<dbReference type="SUPFAM" id="SSF102114">
    <property type="entry name" value="Radical SAM enzymes"/>
    <property type="match status" value="1"/>
</dbReference>